<feature type="compositionally biased region" description="Polar residues" evidence="1">
    <location>
        <begin position="80"/>
        <end position="95"/>
    </location>
</feature>
<evidence type="ECO:0000256" key="1">
    <source>
        <dbReference type="SAM" id="MobiDB-lite"/>
    </source>
</evidence>
<gene>
    <name evidence="2" type="ORF">ACHAWU_004810</name>
</gene>
<protein>
    <submittedName>
        <fullName evidence="2">Uncharacterized protein</fullName>
    </submittedName>
</protein>
<feature type="region of interest" description="Disordered" evidence="1">
    <location>
        <begin position="203"/>
        <end position="298"/>
    </location>
</feature>
<comment type="caution">
    <text evidence="2">The sequence shown here is derived from an EMBL/GenBank/DDBJ whole genome shotgun (WGS) entry which is preliminary data.</text>
</comment>
<feature type="compositionally biased region" description="Polar residues" evidence="1">
    <location>
        <begin position="52"/>
        <end position="65"/>
    </location>
</feature>
<dbReference type="Proteomes" id="UP001530293">
    <property type="component" value="Unassembled WGS sequence"/>
</dbReference>
<keyword evidence="3" id="KW-1185">Reference proteome</keyword>
<feature type="region of interest" description="Disordered" evidence="1">
    <location>
        <begin position="1"/>
        <end position="114"/>
    </location>
</feature>
<feature type="compositionally biased region" description="Polar residues" evidence="1">
    <location>
        <begin position="21"/>
        <end position="38"/>
    </location>
</feature>
<dbReference type="AlphaFoldDB" id="A0ABD3M3C6"/>
<sequence>MPTLVHRGTGLAINGNDKPPCTSTANNNGTQSSTTTDSRLLVDPDAPAAAARTSTSTHAQESPSSREFGVPTTALPHPLQSVTTPTQQSLKSGDPTNIRADDDGRGSFPSQFHRANSPLSALTYAMLPIKRTKKIAKPRKSAKASTTSSSSSSLPHQARNLGVKSKGGATTPSQESSSAKGESRVSASSLTVGAIGTLKSIKQSSISREGKDKAAQSLVKSKQKKQGKGKEARTQKVKDKKITKGKKRLQSMSPDGDGEQIKKKRAKILKSDNNTDKDKPSKTRTTKKDSKEGIKSTANRTYDKAKKKAYPSTYKKLDADELKRIVSVVIDRVAEEIRHCASFFESGNRPIVVIGSNGGSDPRGEIHQGERNSSGVRIRQDASLDTASNNSADIPPCGDEVTGEGKQLSLGSLTADYLVILAVRRFVLDVYFPFLLAAKKNTGRKGNPNVDRIHLSTLLVIREMLIMNADTLFTFSNLKRSSISKSERMQLSRIFADAIVRNAAKRLYVTDRPEGHPFVNLFLQAMSDYESGNEAFQFALPPADSRTVYAYLGGGEMGSKESIIAKVGFNYARERHPLLSTRGLTLDDGEDKGLVQKEPIASEPSAVHVLRLKMFCPNLES</sequence>
<feature type="compositionally biased region" description="Basic and acidic residues" evidence="1">
    <location>
        <begin position="269"/>
        <end position="294"/>
    </location>
</feature>
<evidence type="ECO:0000313" key="3">
    <source>
        <dbReference type="Proteomes" id="UP001530293"/>
    </source>
</evidence>
<name>A0ABD3M3C6_9STRA</name>
<feature type="compositionally biased region" description="Basic and acidic residues" evidence="1">
    <location>
        <begin position="228"/>
        <end position="242"/>
    </location>
</feature>
<evidence type="ECO:0000313" key="2">
    <source>
        <dbReference type="EMBL" id="KAL3758172.1"/>
    </source>
</evidence>
<feature type="compositionally biased region" description="Polar residues" evidence="1">
    <location>
        <begin position="168"/>
        <end position="188"/>
    </location>
</feature>
<organism evidence="2 3">
    <name type="scientific">Discostella pseudostelligera</name>
    <dbReference type="NCBI Taxonomy" id="259834"/>
    <lineage>
        <taxon>Eukaryota</taxon>
        <taxon>Sar</taxon>
        <taxon>Stramenopiles</taxon>
        <taxon>Ochrophyta</taxon>
        <taxon>Bacillariophyta</taxon>
        <taxon>Coscinodiscophyceae</taxon>
        <taxon>Thalassiosirophycidae</taxon>
        <taxon>Stephanodiscales</taxon>
        <taxon>Stephanodiscaceae</taxon>
        <taxon>Discostella</taxon>
    </lineage>
</organism>
<feature type="compositionally biased region" description="Low complexity" evidence="1">
    <location>
        <begin position="143"/>
        <end position="153"/>
    </location>
</feature>
<accession>A0ABD3M3C6</accession>
<feature type="compositionally biased region" description="Basic residues" evidence="1">
    <location>
        <begin position="133"/>
        <end position="142"/>
    </location>
</feature>
<feature type="region of interest" description="Disordered" evidence="1">
    <location>
        <begin position="356"/>
        <end position="377"/>
    </location>
</feature>
<reference evidence="2 3" key="1">
    <citation type="submission" date="2024-10" db="EMBL/GenBank/DDBJ databases">
        <title>Updated reference genomes for cyclostephanoid diatoms.</title>
        <authorList>
            <person name="Roberts W.R."/>
            <person name="Alverson A.J."/>
        </authorList>
    </citation>
    <scope>NUCLEOTIDE SEQUENCE [LARGE SCALE GENOMIC DNA]</scope>
    <source>
        <strain evidence="2 3">AJA232-27</strain>
    </source>
</reference>
<feature type="region of interest" description="Disordered" evidence="1">
    <location>
        <begin position="133"/>
        <end position="188"/>
    </location>
</feature>
<dbReference type="EMBL" id="JALLBG020000237">
    <property type="protein sequence ID" value="KAL3758172.1"/>
    <property type="molecule type" value="Genomic_DNA"/>
</dbReference>
<proteinExistence type="predicted"/>